<feature type="region of interest" description="Disordered" evidence="1">
    <location>
        <begin position="118"/>
        <end position="156"/>
    </location>
</feature>
<organism evidence="2 3">
    <name type="scientific">Metarhizium brunneum</name>
    <dbReference type="NCBI Taxonomy" id="500148"/>
    <lineage>
        <taxon>Eukaryota</taxon>
        <taxon>Fungi</taxon>
        <taxon>Dikarya</taxon>
        <taxon>Ascomycota</taxon>
        <taxon>Pezizomycotina</taxon>
        <taxon>Sordariomycetes</taxon>
        <taxon>Hypocreomycetidae</taxon>
        <taxon>Hypocreales</taxon>
        <taxon>Clavicipitaceae</taxon>
        <taxon>Metarhizium</taxon>
    </lineage>
</organism>
<dbReference type="GeneID" id="26247185"/>
<reference evidence="2 3" key="1">
    <citation type="submission" date="2020-07" db="EMBL/GenBank/DDBJ databases">
        <title>Telomere length de novo assembly of all 7 chromosomes of the fungus, Metarhizium brunneum, using a novel assembly pipeline.</title>
        <authorList>
            <person name="Saud z."/>
            <person name="Kortsinoglou A."/>
            <person name="Kouvelis V.N."/>
            <person name="Butt T.M."/>
        </authorList>
    </citation>
    <scope>NUCLEOTIDE SEQUENCE [LARGE SCALE GENOMIC DNA]</scope>
    <source>
        <strain evidence="2 3">4556</strain>
    </source>
</reference>
<dbReference type="RefSeq" id="XP_014539965.1">
    <property type="nucleotide sequence ID" value="XM_014684479.1"/>
</dbReference>
<feature type="compositionally biased region" description="Polar residues" evidence="1">
    <location>
        <begin position="146"/>
        <end position="156"/>
    </location>
</feature>
<evidence type="ECO:0000313" key="3">
    <source>
        <dbReference type="Proteomes" id="UP000510686"/>
    </source>
</evidence>
<dbReference type="KEGG" id="mbrn:26247185"/>
<feature type="compositionally biased region" description="Basic and acidic residues" evidence="1">
    <location>
        <begin position="118"/>
        <end position="129"/>
    </location>
</feature>
<dbReference type="EMBL" id="CP058935">
    <property type="protein sequence ID" value="QLI70415.1"/>
    <property type="molecule type" value="Genomic_DNA"/>
</dbReference>
<dbReference type="AlphaFoldDB" id="A0A7D5UZ40"/>
<protein>
    <submittedName>
        <fullName evidence="2">Uncharacterized protein</fullName>
    </submittedName>
</protein>
<gene>
    <name evidence="2" type="ORF">G6M90_00g069340</name>
</gene>
<accession>A0A7D5UZ40</accession>
<sequence length="262" mass="29132">MNSSTVRDMMQEFLIEWNGRMVLIKSPEERLLEEKNELLLRAESNIRLGKPTDPNDLERMYENGRVAGLLASGCHDASEQLQLACLHDAATNWERFLQDVYKTDVKIRNVIPDHLWSRDTGKRHLDDTAGKPPGQKPPKKLRGGRESSSNEDVYAQSNRELVVPQTILQQAQRTREPSVFTIGEWQIENAHGRVHQPPAIEAAFPYPTSPMEEEVAQALVSCSGERRMAPSGCPTSFADPVAASVQGSCVEGNTVIGIEEGS</sequence>
<keyword evidence="3" id="KW-1185">Reference proteome</keyword>
<name>A0A7D5UZ40_9HYPO</name>
<evidence type="ECO:0000313" key="2">
    <source>
        <dbReference type="EMBL" id="QLI70415.1"/>
    </source>
</evidence>
<dbReference type="Proteomes" id="UP000510686">
    <property type="component" value="Chromosome 4"/>
</dbReference>
<evidence type="ECO:0000256" key="1">
    <source>
        <dbReference type="SAM" id="MobiDB-lite"/>
    </source>
</evidence>
<proteinExistence type="predicted"/>